<accession>A0A0G1ZJP6</accession>
<feature type="transmembrane region" description="Helical" evidence="1">
    <location>
        <begin position="28"/>
        <end position="53"/>
    </location>
</feature>
<dbReference type="EMBL" id="LCRD01000080">
    <property type="protein sequence ID" value="KKW28232.1"/>
    <property type="molecule type" value="Genomic_DNA"/>
</dbReference>
<proteinExistence type="predicted"/>
<sequence length="299" mass="33771">MNPELQAIEKQHRRETLVLDARPLLARILLGLWIAIDVALLLFFVWQIVWYVVSGSFVELRQIAALGDNVQVIHETVNNRAAQELVVSSAKILKSTDTSSDFYVTIENGNEDWYATFTYVFTWGDERSKPIDGYVMPGERKYLLALNQASDSRPSSAELELSDVSWHWVDRHEVNDATVWIEDHEDFVMSEASHATDVELAEQKVGRSVFSITNNTPYAYWEPVFTVVLERNGVPVAVNQATVQRFAAGETREVEVHWPGDVVVSGTPNVEPNINYFDASAYMMPGGAQADDWRDVFAD</sequence>
<evidence type="ECO:0000313" key="2">
    <source>
        <dbReference type="EMBL" id="KKW28232.1"/>
    </source>
</evidence>
<dbReference type="AlphaFoldDB" id="A0A0G1ZJP6"/>
<keyword evidence="1" id="KW-1133">Transmembrane helix</keyword>
<evidence type="ECO:0000313" key="3">
    <source>
        <dbReference type="Proteomes" id="UP000034846"/>
    </source>
</evidence>
<gene>
    <name evidence="2" type="ORF">UY72_C0080G0020</name>
</gene>
<protein>
    <submittedName>
        <fullName evidence="2">Uncharacterized protein</fullName>
    </submittedName>
</protein>
<name>A0A0G1ZJP6_9BACT</name>
<reference evidence="2 3" key="1">
    <citation type="journal article" date="2015" name="Nature">
        <title>rRNA introns, odd ribosomes, and small enigmatic genomes across a large radiation of phyla.</title>
        <authorList>
            <person name="Brown C.T."/>
            <person name="Hug L.A."/>
            <person name="Thomas B.C."/>
            <person name="Sharon I."/>
            <person name="Castelle C.J."/>
            <person name="Singh A."/>
            <person name="Wilkins M.J."/>
            <person name="Williams K.H."/>
            <person name="Banfield J.F."/>
        </authorList>
    </citation>
    <scope>NUCLEOTIDE SEQUENCE [LARGE SCALE GENOMIC DNA]</scope>
</reference>
<keyword evidence="1" id="KW-0812">Transmembrane</keyword>
<dbReference type="Proteomes" id="UP000034846">
    <property type="component" value="Unassembled WGS sequence"/>
</dbReference>
<evidence type="ECO:0000256" key="1">
    <source>
        <dbReference type="SAM" id="Phobius"/>
    </source>
</evidence>
<comment type="caution">
    <text evidence="2">The sequence shown here is derived from an EMBL/GenBank/DDBJ whole genome shotgun (WGS) entry which is preliminary data.</text>
</comment>
<keyword evidence="1" id="KW-0472">Membrane</keyword>
<organism evidence="2 3">
    <name type="scientific">Candidatus Uhrbacteria bacterium GW2011_GWD2_52_7</name>
    <dbReference type="NCBI Taxonomy" id="1618989"/>
    <lineage>
        <taxon>Bacteria</taxon>
        <taxon>Candidatus Uhriibacteriota</taxon>
    </lineage>
</organism>